<dbReference type="Gramene" id="OQU79977">
    <property type="protein sequence ID" value="OQU79977"/>
    <property type="gene ID" value="SORBI_3007G059400"/>
</dbReference>
<protein>
    <submittedName>
        <fullName evidence="3">Uncharacterized protein</fullName>
    </submittedName>
</protein>
<dbReference type="GO" id="GO:0016747">
    <property type="term" value="F:acyltransferase activity, transferring groups other than amino-acyl groups"/>
    <property type="evidence" value="ECO:0007669"/>
    <property type="project" value="UniProtKB-ARBA"/>
</dbReference>
<dbReference type="EMBL" id="CM000766">
    <property type="protein sequence ID" value="OQU79977.1"/>
    <property type="molecule type" value="Genomic_DNA"/>
</dbReference>
<reference evidence="3 4" key="1">
    <citation type="journal article" date="2009" name="Nature">
        <title>The Sorghum bicolor genome and the diversification of grasses.</title>
        <authorList>
            <person name="Paterson A.H."/>
            <person name="Bowers J.E."/>
            <person name="Bruggmann R."/>
            <person name="Dubchak I."/>
            <person name="Grimwood J."/>
            <person name="Gundlach H."/>
            <person name="Haberer G."/>
            <person name="Hellsten U."/>
            <person name="Mitros T."/>
            <person name="Poliakov A."/>
            <person name="Schmutz J."/>
            <person name="Spannagl M."/>
            <person name="Tang H."/>
            <person name="Wang X."/>
            <person name="Wicker T."/>
            <person name="Bharti A.K."/>
            <person name="Chapman J."/>
            <person name="Feltus F.A."/>
            <person name="Gowik U."/>
            <person name="Grigoriev I.V."/>
            <person name="Lyons E."/>
            <person name="Maher C.A."/>
            <person name="Martis M."/>
            <person name="Narechania A."/>
            <person name="Otillar R.P."/>
            <person name="Penning B.W."/>
            <person name="Salamov A.A."/>
            <person name="Wang Y."/>
            <person name="Zhang L."/>
            <person name="Carpita N.C."/>
            <person name="Freeling M."/>
            <person name="Gingle A.R."/>
            <person name="Hash C.T."/>
            <person name="Keller B."/>
            <person name="Klein P."/>
            <person name="Kresovich S."/>
            <person name="McCann M.C."/>
            <person name="Ming R."/>
            <person name="Peterson D.G."/>
            <person name="Mehboob-ur-Rahman"/>
            <person name="Ware D."/>
            <person name="Westhoff P."/>
            <person name="Mayer K.F."/>
            <person name="Messing J."/>
            <person name="Rokhsar D.S."/>
        </authorList>
    </citation>
    <scope>NUCLEOTIDE SEQUENCE [LARGE SCALE GENOMIC DNA]</scope>
    <source>
        <strain evidence="4">cv. BTx623</strain>
    </source>
</reference>
<keyword evidence="2" id="KW-0012">Acyltransferase</keyword>
<dbReference type="AlphaFoldDB" id="A0A1Z5R8D6"/>
<evidence type="ECO:0000256" key="2">
    <source>
        <dbReference type="ARBA" id="ARBA00023315"/>
    </source>
</evidence>
<keyword evidence="1" id="KW-0808">Transferase</keyword>
<gene>
    <name evidence="3" type="ORF">SORBI_3007G059400</name>
</gene>
<name>A0A1Z5R8D6_SORBI</name>
<dbReference type="InParanoid" id="A0A1Z5R8D6"/>
<dbReference type="InterPro" id="IPR023213">
    <property type="entry name" value="CAT-like_dom_sf"/>
</dbReference>
<proteinExistence type="predicted"/>
<reference evidence="4" key="2">
    <citation type="journal article" date="2018" name="Plant J.">
        <title>The Sorghum bicolor reference genome: improved assembly, gene annotations, a transcriptome atlas, and signatures of genome organization.</title>
        <authorList>
            <person name="McCormick R.F."/>
            <person name="Truong S.K."/>
            <person name="Sreedasyam A."/>
            <person name="Jenkins J."/>
            <person name="Shu S."/>
            <person name="Sims D."/>
            <person name="Kennedy M."/>
            <person name="Amirebrahimi M."/>
            <person name="Weers B.D."/>
            <person name="McKinley B."/>
            <person name="Mattison A."/>
            <person name="Morishige D.T."/>
            <person name="Grimwood J."/>
            <person name="Schmutz J."/>
            <person name="Mullet J.E."/>
        </authorList>
    </citation>
    <scope>NUCLEOTIDE SEQUENCE [LARGE SCALE GENOMIC DNA]</scope>
    <source>
        <strain evidence="4">cv. BTx623</strain>
    </source>
</reference>
<sequence>MPPSVNIIEEARVAVPRTAALPPEPIRLSALDAQWITLPLIQRVLIFVNDGGSSMPPPFASAVDALRASLAETLARFPTLAGRIVHVPATGDAAFDCGTAGSGGGGGVRFLVAEASDADAARLAEDDDHDAEAFAGLVPALDTGFLPAETLAAQVTRLRGGGLAVGVAMHHAAVDGRSVWRFLRAWAAACRGEGDADAAAGPPTTFDRAVIRLPGGGGGGGEELARSVLRKWTPDLPVAAVAGHFIRPNLSRRTFTVTAQDMRRLKQRVVAELSPAHTQDAGGTPPPSSFVAVAALAWVSFVRSKRHPAGIISAADEVYLFFFADCRARLDPPPGDGYFGTCISGCLARATAGDLLADDGGVGVAAAAVAEEVRRAAEDPLAGWDWMSTLEQVDMDRLMNLAGSTRFDAYEAADFGWGPPARTELVTMNHDGQVVLVAGKGGGVQASVSLHPAHMDAYKSHFLSYFGLSITSNPTTHA</sequence>
<dbReference type="Pfam" id="PF02458">
    <property type="entry name" value="Transferase"/>
    <property type="match status" value="1"/>
</dbReference>
<dbReference type="eggNOG" id="ENOG502T1DZ">
    <property type="taxonomic scope" value="Eukaryota"/>
</dbReference>
<keyword evidence="4" id="KW-1185">Reference proteome</keyword>
<organism evidence="3 4">
    <name type="scientific">Sorghum bicolor</name>
    <name type="common">Sorghum</name>
    <name type="synonym">Sorghum vulgare</name>
    <dbReference type="NCBI Taxonomy" id="4558"/>
    <lineage>
        <taxon>Eukaryota</taxon>
        <taxon>Viridiplantae</taxon>
        <taxon>Streptophyta</taxon>
        <taxon>Embryophyta</taxon>
        <taxon>Tracheophyta</taxon>
        <taxon>Spermatophyta</taxon>
        <taxon>Magnoliopsida</taxon>
        <taxon>Liliopsida</taxon>
        <taxon>Poales</taxon>
        <taxon>Poaceae</taxon>
        <taxon>PACMAD clade</taxon>
        <taxon>Panicoideae</taxon>
        <taxon>Andropogonodae</taxon>
        <taxon>Andropogoneae</taxon>
        <taxon>Sorghinae</taxon>
        <taxon>Sorghum</taxon>
    </lineage>
</organism>
<dbReference type="SUPFAM" id="SSF52777">
    <property type="entry name" value="CoA-dependent acyltransferases"/>
    <property type="match status" value="1"/>
</dbReference>
<dbReference type="PANTHER" id="PTHR31625">
    <property type="match status" value="1"/>
</dbReference>
<dbReference type="OMA" id="DAQWIPL"/>
<dbReference type="Proteomes" id="UP000000768">
    <property type="component" value="Chromosome 7"/>
</dbReference>
<evidence type="ECO:0000313" key="4">
    <source>
        <dbReference type="Proteomes" id="UP000000768"/>
    </source>
</evidence>
<dbReference type="InterPro" id="IPR051504">
    <property type="entry name" value="Plant_metabolite_acyltrans"/>
</dbReference>
<evidence type="ECO:0000256" key="1">
    <source>
        <dbReference type="ARBA" id="ARBA00022679"/>
    </source>
</evidence>
<dbReference type="Gene3D" id="3.30.559.10">
    <property type="entry name" value="Chloramphenicol acetyltransferase-like domain"/>
    <property type="match status" value="2"/>
</dbReference>
<accession>A0A1Z5R8D6</accession>
<evidence type="ECO:0000313" key="3">
    <source>
        <dbReference type="EMBL" id="OQU79977.1"/>
    </source>
</evidence>